<proteinExistence type="predicted"/>
<name>A0ABQ1DWB3_9FIRM</name>
<dbReference type="Proteomes" id="UP000620147">
    <property type="component" value="Unassembled WGS sequence"/>
</dbReference>
<organism evidence="1 2">
    <name type="scientific">Butyricicoccus faecihominis</name>
    <dbReference type="NCBI Taxonomy" id="1712515"/>
    <lineage>
        <taxon>Bacteria</taxon>
        <taxon>Bacillati</taxon>
        <taxon>Bacillota</taxon>
        <taxon>Clostridia</taxon>
        <taxon>Eubacteriales</taxon>
        <taxon>Butyricicoccaceae</taxon>
        <taxon>Butyricicoccus</taxon>
    </lineage>
</organism>
<evidence type="ECO:0000313" key="2">
    <source>
        <dbReference type="Proteomes" id="UP000620147"/>
    </source>
</evidence>
<gene>
    <name evidence="1" type="ORF">BUFA31_01910</name>
</gene>
<reference evidence="1 2" key="1">
    <citation type="submission" date="2020-06" db="EMBL/GenBank/DDBJ databases">
        <title>Characterization of fructooligosaccharide metabolism and fructooligosaccharide-degrading enzymes in human commensal butyrate producers.</title>
        <authorList>
            <person name="Tanno H."/>
            <person name="Fujii T."/>
            <person name="Hirano K."/>
            <person name="Maeno S."/>
            <person name="Tonozuka T."/>
            <person name="Sakamoto M."/>
            <person name="Ohkuma M."/>
            <person name="Tochio T."/>
            <person name="Endo A."/>
        </authorList>
    </citation>
    <scope>NUCLEOTIDE SEQUENCE [LARGE SCALE GENOMIC DNA]</scope>
    <source>
        <strain evidence="1 2">JCM 31056</strain>
    </source>
</reference>
<evidence type="ECO:0000313" key="1">
    <source>
        <dbReference type="EMBL" id="GFO87027.1"/>
    </source>
</evidence>
<comment type="caution">
    <text evidence="1">The sequence shown here is derived from an EMBL/GenBank/DDBJ whole genome shotgun (WGS) entry which is preliminary data.</text>
</comment>
<keyword evidence="2" id="KW-1185">Reference proteome</keyword>
<accession>A0ABQ1DWB3</accession>
<dbReference type="RefSeq" id="WP_188886430.1">
    <property type="nucleotide sequence ID" value="NZ_BLYJ01000002.1"/>
</dbReference>
<protein>
    <submittedName>
        <fullName evidence="1">Uncharacterized protein</fullName>
    </submittedName>
</protein>
<sequence>MKLTKCEKCGGPTAEGLPLCPDCMRATGAAVDQIAAAEELRDIARVLSITADTDANIREAIVGILNIAERLERGK</sequence>
<dbReference type="EMBL" id="BLYJ01000002">
    <property type="protein sequence ID" value="GFO87027.1"/>
    <property type="molecule type" value="Genomic_DNA"/>
</dbReference>